<keyword evidence="5" id="KW-1185">Reference proteome</keyword>
<reference evidence="2" key="1">
    <citation type="submission" date="2022-10" db="EMBL/GenBank/DDBJ databases">
        <authorList>
            <person name="Chen Y."/>
            <person name="Dougan E. K."/>
            <person name="Chan C."/>
            <person name="Rhodes N."/>
            <person name="Thang M."/>
        </authorList>
    </citation>
    <scope>NUCLEOTIDE SEQUENCE</scope>
</reference>
<dbReference type="EMBL" id="CAMXCT020005223">
    <property type="protein sequence ID" value="CAL1165120.1"/>
    <property type="molecule type" value="Genomic_DNA"/>
</dbReference>
<evidence type="ECO:0000313" key="5">
    <source>
        <dbReference type="Proteomes" id="UP001152797"/>
    </source>
</evidence>
<evidence type="ECO:0000313" key="3">
    <source>
        <dbReference type="EMBL" id="CAL1165120.1"/>
    </source>
</evidence>
<reference evidence="3" key="2">
    <citation type="submission" date="2024-04" db="EMBL/GenBank/DDBJ databases">
        <authorList>
            <person name="Chen Y."/>
            <person name="Shah S."/>
            <person name="Dougan E. K."/>
            <person name="Thang M."/>
            <person name="Chan C."/>
        </authorList>
    </citation>
    <scope>NUCLEOTIDE SEQUENCE [LARGE SCALE GENOMIC DNA]</scope>
</reference>
<evidence type="ECO:0000313" key="4">
    <source>
        <dbReference type="EMBL" id="CAL4799057.1"/>
    </source>
</evidence>
<name>A0A9P1DLD2_9DINO</name>
<dbReference type="EMBL" id="CAMXCT010005223">
    <property type="protein sequence ID" value="CAI4011745.1"/>
    <property type="molecule type" value="Genomic_DNA"/>
</dbReference>
<dbReference type="EMBL" id="CAMXCT030005223">
    <property type="protein sequence ID" value="CAL4799057.1"/>
    <property type="molecule type" value="Genomic_DNA"/>
</dbReference>
<gene>
    <name evidence="2" type="ORF">C1SCF055_LOCUS36876</name>
</gene>
<protein>
    <submittedName>
        <fullName evidence="4">Anthranilate N-benzoyltransferase protein 2</fullName>
    </submittedName>
</protein>
<comment type="caution">
    <text evidence="2">The sequence shown here is derived from an EMBL/GenBank/DDBJ whole genome shotgun (WGS) entry which is preliminary data.</text>
</comment>
<evidence type="ECO:0000256" key="1">
    <source>
        <dbReference type="SAM" id="MobiDB-lite"/>
    </source>
</evidence>
<accession>A0A9P1DLD2</accession>
<dbReference type="AlphaFoldDB" id="A0A9P1DLD2"/>
<organism evidence="2">
    <name type="scientific">Cladocopium goreaui</name>
    <dbReference type="NCBI Taxonomy" id="2562237"/>
    <lineage>
        <taxon>Eukaryota</taxon>
        <taxon>Sar</taxon>
        <taxon>Alveolata</taxon>
        <taxon>Dinophyceae</taxon>
        <taxon>Suessiales</taxon>
        <taxon>Symbiodiniaceae</taxon>
        <taxon>Cladocopium</taxon>
    </lineage>
</organism>
<feature type="region of interest" description="Disordered" evidence="1">
    <location>
        <begin position="599"/>
        <end position="632"/>
    </location>
</feature>
<sequence length="660" mass="74815">MSSSIQPAVISLGYTKAGKRQGAAESITPCSETPLEVRDASLLEEIRSRILIEELGIEGEVVEVAPGQPFYLKLLEGVLEKAGDCDWQFLQRARTGCPLGVLEELPRTPAVFEQQVKWALDDDPSMQWDLAKGNYISATRHEGHLRDHLESEVEAGLMDTMSGAQFEEKYVQHTAIAALAVLVEDEVQGQSSHARAKGKRKVLEELSARGEGVMALVGDFEKAQRGAGAFCTLCPWPDFFVEMLLYADDLEVVAPGKKGRLGAVLVFLVMGGRGPFQVEEAKRRMDHACGLAQWLCDWMRSVEARKEVTDAEFAAGLGRLSFASLALLWLGPLFSWSSAVWGTKGFLRVPWVVLFVMRWITKKLQQGQRLEEAEDDMKKCQWFSEKVEPWMAPWLKVRSGNPQRVIAALEMLAMLVAIKLWMPESEGHLRVHAEAFTDNKGNEFILNKGMSTKFPITLLVIESSETLRKKGATADLRWIRREDNQRADDLTNEEFVAFESWRRRRIAEENCKWEVVGELLPESEQLYKEVQAFKEKRRSEKVKKKAGRFLCRRRGEVPQTNVAGLEAPSGSHPEGPGCHQHFAQEMFLLVQSRWEEDERSRKRRQEEARKAEERLKEEVRRAEEALKREEAARAKEEALRRQKEAEVTCSMVTCLAALFL</sequence>
<dbReference type="Proteomes" id="UP001152797">
    <property type="component" value="Unassembled WGS sequence"/>
</dbReference>
<proteinExistence type="predicted"/>
<evidence type="ECO:0000313" key="2">
    <source>
        <dbReference type="EMBL" id="CAI4011745.1"/>
    </source>
</evidence>